<keyword evidence="2" id="KW-1185">Reference proteome</keyword>
<evidence type="ECO:0000313" key="1">
    <source>
        <dbReference type="Ensembl" id="ENSMFAP00000054575.1"/>
    </source>
</evidence>
<sequence>NIFPRSISSFDIIVIRTLYHKCDIIAVVLIMNTEVRIFTTSSNLYTENLGRMLQPS</sequence>
<evidence type="ECO:0000313" key="2">
    <source>
        <dbReference type="Proteomes" id="UP000233100"/>
    </source>
</evidence>
<proteinExistence type="predicted"/>
<reference evidence="1" key="2">
    <citation type="submission" date="2025-08" db="UniProtKB">
        <authorList>
            <consortium name="Ensembl"/>
        </authorList>
    </citation>
    <scope>IDENTIFICATION</scope>
</reference>
<reference evidence="1 2" key="1">
    <citation type="submission" date="2013-03" db="EMBL/GenBank/DDBJ databases">
        <authorList>
            <person name="Warren W."/>
            <person name="Wilson R.K."/>
        </authorList>
    </citation>
    <scope>NUCLEOTIDE SEQUENCE</scope>
</reference>
<organism evidence="1 2">
    <name type="scientific">Macaca fascicularis</name>
    <name type="common">Crab-eating macaque</name>
    <name type="synonym">Cynomolgus monkey</name>
    <dbReference type="NCBI Taxonomy" id="9541"/>
    <lineage>
        <taxon>Eukaryota</taxon>
        <taxon>Metazoa</taxon>
        <taxon>Chordata</taxon>
        <taxon>Craniata</taxon>
        <taxon>Vertebrata</taxon>
        <taxon>Euteleostomi</taxon>
        <taxon>Mammalia</taxon>
        <taxon>Eutheria</taxon>
        <taxon>Euarchontoglires</taxon>
        <taxon>Primates</taxon>
        <taxon>Haplorrhini</taxon>
        <taxon>Catarrhini</taxon>
        <taxon>Cercopithecidae</taxon>
        <taxon>Cercopithecinae</taxon>
        <taxon>Macaca</taxon>
    </lineage>
</organism>
<reference evidence="1" key="3">
    <citation type="submission" date="2025-09" db="UniProtKB">
        <authorList>
            <consortium name="Ensembl"/>
        </authorList>
    </citation>
    <scope>IDENTIFICATION</scope>
</reference>
<dbReference type="AlphaFoldDB" id="A0A7N9IDB0"/>
<dbReference type="Proteomes" id="UP000233100">
    <property type="component" value="Chromosome 3"/>
</dbReference>
<accession>A0A7N9IDB0</accession>
<protein>
    <submittedName>
        <fullName evidence="1">Uncharacterized protein</fullName>
    </submittedName>
</protein>
<dbReference type="Ensembl" id="ENSMFAT00000075732.1">
    <property type="protein sequence ID" value="ENSMFAP00000054575.1"/>
    <property type="gene ID" value="ENSMFAG00000055954.1"/>
</dbReference>
<name>A0A7N9IDB0_MACFA</name>